<protein>
    <recommendedName>
        <fullName evidence="2">Putative plant transposon protein domain-containing protein</fullName>
    </recommendedName>
</protein>
<accession>A0A151UDW1</accession>
<evidence type="ECO:0000259" key="2">
    <source>
        <dbReference type="Pfam" id="PF20167"/>
    </source>
</evidence>
<dbReference type="EMBL" id="AGCT01021575">
    <property type="protein sequence ID" value="KYP77418.1"/>
    <property type="molecule type" value="Genomic_DNA"/>
</dbReference>
<reference evidence="3" key="1">
    <citation type="journal article" date="2012" name="Nat. Biotechnol.">
        <title>Draft genome sequence of pigeonpea (Cajanus cajan), an orphan legume crop of resource-poor farmers.</title>
        <authorList>
            <person name="Varshney R.K."/>
            <person name="Chen W."/>
            <person name="Li Y."/>
            <person name="Bharti A.K."/>
            <person name="Saxena R.K."/>
            <person name="Schlueter J.A."/>
            <person name="Donoghue M.T."/>
            <person name="Azam S."/>
            <person name="Fan G."/>
            <person name="Whaley A.M."/>
            <person name="Farmer A.D."/>
            <person name="Sheridan J."/>
            <person name="Iwata A."/>
            <person name="Tuteja R."/>
            <person name="Penmetsa R.V."/>
            <person name="Wu W."/>
            <person name="Upadhyaya H.D."/>
            <person name="Yang S.P."/>
            <person name="Shah T."/>
            <person name="Saxena K.B."/>
            <person name="Michael T."/>
            <person name="McCombie W.R."/>
            <person name="Yang B."/>
            <person name="Zhang G."/>
            <person name="Yang H."/>
            <person name="Wang J."/>
            <person name="Spillane C."/>
            <person name="Cook D.R."/>
            <person name="May G.D."/>
            <person name="Xu X."/>
            <person name="Jackson S.A."/>
        </authorList>
    </citation>
    <scope>NUCLEOTIDE SEQUENCE [LARGE SCALE GENOMIC DNA]</scope>
</reference>
<feature type="region of interest" description="Disordered" evidence="1">
    <location>
        <begin position="308"/>
        <end position="357"/>
    </location>
</feature>
<dbReference type="Gramene" id="C.cajan_44827.t">
    <property type="protein sequence ID" value="C.cajan_44827.t"/>
    <property type="gene ID" value="C.cajan_44827"/>
</dbReference>
<dbReference type="Pfam" id="PF20167">
    <property type="entry name" value="Transposase_32"/>
    <property type="match status" value="1"/>
</dbReference>
<dbReference type="STRING" id="3821.A0A151UDW1"/>
<evidence type="ECO:0000313" key="3">
    <source>
        <dbReference type="EMBL" id="KYP77418.1"/>
    </source>
</evidence>
<feature type="non-terminal residue" evidence="3">
    <location>
        <position position="1"/>
    </location>
</feature>
<keyword evidence="4" id="KW-1185">Reference proteome</keyword>
<dbReference type="Proteomes" id="UP000075243">
    <property type="component" value="Unassembled WGS sequence"/>
</dbReference>
<proteinExistence type="predicted"/>
<organism evidence="3 4">
    <name type="scientific">Cajanus cajan</name>
    <name type="common">Pigeon pea</name>
    <name type="synonym">Cajanus indicus</name>
    <dbReference type="NCBI Taxonomy" id="3821"/>
    <lineage>
        <taxon>Eukaryota</taxon>
        <taxon>Viridiplantae</taxon>
        <taxon>Streptophyta</taxon>
        <taxon>Embryophyta</taxon>
        <taxon>Tracheophyta</taxon>
        <taxon>Spermatophyta</taxon>
        <taxon>Magnoliopsida</taxon>
        <taxon>eudicotyledons</taxon>
        <taxon>Gunneridae</taxon>
        <taxon>Pentapetalae</taxon>
        <taxon>rosids</taxon>
        <taxon>fabids</taxon>
        <taxon>Fabales</taxon>
        <taxon>Fabaceae</taxon>
        <taxon>Papilionoideae</taxon>
        <taxon>50 kb inversion clade</taxon>
        <taxon>NPAAA clade</taxon>
        <taxon>indigoferoid/millettioid clade</taxon>
        <taxon>Phaseoleae</taxon>
        <taxon>Cajanus</taxon>
    </lineage>
</organism>
<name>A0A151UDW1_CAJCA</name>
<feature type="domain" description="Putative plant transposon protein" evidence="2">
    <location>
        <begin position="47"/>
        <end position="203"/>
    </location>
</feature>
<comment type="caution">
    <text evidence="3">The sequence shown here is derived from an EMBL/GenBank/DDBJ whole genome shotgun (WGS) entry which is preliminary data.</text>
</comment>
<sequence length="357" mass="40852">EHQEFYPKLEERSLWMEKMAKLKPIEYPEFQAEIQRRKNFIAMLGLSNEFPEYTSYVRGITIRFDAATINTFLGTHLTEGLRYCEYSDWVARSKNYRLVERTVCKPGKGFQYTSRGKISHILREDLIPMEKVWVAFIHDNLSPCCHTSDVLESRALLLYAIMDKKSIDVGALIAEEIRHCAQHTSILGHPSLITHLCHRAGVDVTETPFEKLKMPINKVYIDTYCYKETNRRTAITSASSSRAPPPISDMESRRWEDINAALLRSEQRDEAMFKAITMVTDSVRNLSIHAPGLAPNFHPPSAAAYSAHVAWPEGPAQQQGEGDAADDDEESEEESEEEDEDEEEEESDEVEEDEEED</sequence>
<gene>
    <name evidence="3" type="ORF">KK1_047617</name>
</gene>
<dbReference type="InterPro" id="IPR046796">
    <property type="entry name" value="Transposase_32_dom"/>
</dbReference>
<feature type="compositionally biased region" description="Acidic residues" evidence="1">
    <location>
        <begin position="323"/>
        <end position="357"/>
    </location>
</feature>
<evidence type="ECO:0000313" key="4">
    <source>
        <dbReference type="Proteomes" id="UP000075243"/>
    </source>
</evidence>
<evidence type="ECO:0000256" key="1">
    <source>
        <dbReference type="SAM" id="MobiDB-lite"/>
    </source>
</evidence>
<dbReference type="AlphaFoldDB" id="A0A151UDW1"/>